<evidence type="ECO:0000256" key="11">
    <source>
        <dbReference type="ARBA" id="ARBA00047508"/>
    </source>
</evidence>
<dbReference type="FunFam" id="3.20.20.70:FF:000005">
    <property type="entry name" value="Phospho-2-dehydro-3-deoxyheptonate aldolase"/>
    <property type="match status" value="1"/>
</dbReference>
<dbReference type="PROSITE" id="PS00028">
    <property type="entry name" value="ZINC_FINGER_C2H2_1"/>
    <property type="match status" value="1"/>
</dbReference>
<dbReference type="InterPro" id="IPR006218">
    <property type="entry name" value="DAHP1/KDSA"/>
</dbReference>
<keyword evidence="12" id="KW-0479">Metal-binding</keyword>
<dbReference type="GO" id="GO:0008270">
    <property type="term" value="F:zinc ion binding"/>
    <property type="evidence" value="ECO:0007669"/>
    <property type="project" value="UniProtKB-KW"/>
</dbReference>
<evidence type="ECO:0000256" key="5">
    <source>
        <dbReference type="ARBA" id="ARBA00022605"/>
    </source>
</evidence>
<dbReference type="VEuPathDB" id="FungiDB:AeMF1_002259"/>
<dbReference type="PROSITE" id="PS50096">
    <property type="entry name" value="IQ"/>
    <property type="match status" value="3"/>
</dbReference>
<protein>
    <recommendedName>
        <fullName evidence="4">3-deoxy-7-phosphoheptulonate synthase</fullName>
        <ecNumber evidence="4">2.5.1.54</ecNumber>
    </recommendedName>
    <alternativeName>
        <fullName evidence="10">3-deoxy-D-arabino-heptulosonate 7-phosphate synthase</fullName>
    </alternativeName>
    <alternativeName>
        <fullName evidence="9">DAHP synthase</fullName>
    </alternativeName>
    <alternativeName>
        <fullName evidence="8">Phospho-2-keto-3-deoxyheptonate aldolase</fullName>
    </alternativeName>
</protein>
<reference evidence="16 17" key="1">
    <citation type="submission" date="2019-07" db="EMBL/GenBank/DDBJ databases">
        <title>Genomics analysis of Aphanomyces spp. identifies a new class of oomycete effector associated with host adaptation.</title>
        <authorList>
            <person name="Gaulin E."/>
        </authorList>
    </citation>
    <scope>NUCLEOTIDE SEQUENCE [LARGE SCALE GENOMIC DNA]</scope>
    <source>
        <strain evidence="16 17">ATCC 201684</strain>
    </source>
</reference>
<feature type="compositionally biased region" description="Basic and acidic residues" evidence="14">
    <location>
        <begin position="1259"/>
        <end position="1286"/>
    </location>
</feature>
<evidence type="ECO:0000256" key="7">
    <source>
        <dbReference type="ARBA" id="ARBA00023141"/>
    </source>
</evidence>
<feature type="coiled-coil region" evidence="13">
    <location>
        <begin position="35"/>
        <end position="65"/>
    </location>
</feature>
<dbReference type="Pfam" id="PF00793">
    <property type="entry name" value="DAHP_synth_1"/>
    <property type="match status" value="1"/>
</dbReference>
<evidence type="ECO:0000256" key="13">
    <source>
        <dbReference type="SAM" id="Coils"/>
    </source>
</evidence>
<feature type="compositionally biased region" description="Polar residues" evidence="14">
    <location>
        <begin position="1290"/>
        <end position="1314"/>
    </location>
</feature>
<keyword evidence="17" id="KW-1185">Reference proteome</keyword>
<comment type="caution">
    <text evidence="16">The sequence shown here is derived from an EMBL/GenBank/DDBJ whole genome shotgun (WGS) entry which is preliminary data.</text>
</comment>
<dbReference type="PROSITE" id="PS50157">
    <property type="entry name" value="ZINC_FINGER_C2H2_2"/>
    <property type="match status" value="1"/>
</dbReference>
<dbReference type="PANTHER" id="PTHR21225">
    <property type="entry name" value="PHOSPHO-2-DEHYDRO-3-DEOXYHEPTONATE ALDOLASE DAHP SYNTHETASE"/>
    <property type="match status" value="1"/>
</dbReference>
<evidence type="ECO:0000313" key="17">
    <source>
        <dbReference type="Proteomes" id="UP000481153"/>
    </source>
</evidence>
<feature type="region of interest" description="Disordered" evidence="14">
    <location>
        <begin position="772"/>
        <end position="800"/>
    </location>
</feature>
<dbReference type="GO" id="GO:0005737">
    <property type="term" value="C:cytoplasm"/>
    <property type="evidence" value="ECO:0007669"/>
    <property type="project" value="TreeGrafter"/>
</dbReference>
<dbReference type="GO" id="GO:0008652">
    <property type="term" value="P:amino acid biosynthetic process"/>
    <property type="evidence" value="ECO:0007669"/>
    <property type="project" value="UniProtKB-KW"/>
</dbReference>
<feature type="region of interest" description="Disordered" evidence="14">
    <location>
        <begin position="557"/>
        <end position="581"/>
    </location>
</feature>
<keyword evidence="13" id="KW-0175">Coiled coil</keyword>
<sequence>MSSSNNSTLVVGLVVAGLTLVWGGTVGFLLAVHLQQNANVTVEKEKKKKKELKELKARARETSITNGEDVKMMDKQNIVDVRIAEIRPLLPPACLLEEIPRTVNIARTVNKGRQGVANVLRRVDDRLVVIVGPCSIHDVKAAIEYAEKLKKVADELENDLLIVMRVYFEKPRTTVGWKGLINDPDINGTFNINKGLRIARELLSEINQLGLPAGCEFLDTISPQFFGDLVSWGAIGARTTECQLHRELTSGLSMPVGFKNGTGGSLQLAVDAVVSAAHPHCFLSVSNQGLAAIVSTSGNDACHVILRGGTTGPNYQKEHVDKVSELLKKTNRVDNVMVDCSHGNSNKNHKNQVLVAQDLANQIADGDNRIVGLMLESNLVAGAQKLNPGVPLEYGKSITDACIGWDETVTTLKMLAEAVQKRRNALSVEYLLNVQESLVSHAEQLENQCEQALVDTKNLTEENEKIEMEVQMLKQEIKQKQNTISTYELMLLTQQKQSTTMKELPQAQDIQKTAPVECILCNKKFLSVEYLVKHQKKKHVNEASRLDGDRRPFIVETAAPEEKLPSTTPPTAQVEPAPPQPDMTLVNSLITANTTILTKQIEGIQAQLAHDKEDRRQETQMLNQQHQSFAEKIMDHMARMQDALKDMQRQSVMQREEWTQFATGLMQKVEKQPRVEHIGPIVNDAEEQWRRDILAQLKAQREEEKQRRLDHEAERKIWEDRQLKLQELLDQREMMPPTLTQVMAMEAQKYGIDYGLTSPQVNIDSQIQTELNVRDSQQQTDEENKPRPILVEKEANTDPVDLPRLVKQESGTTVMPLKTAVVKEDKKTKEARIGTVELPKPMETSKKDPPPPITSTVVKAEVVESAAPPVLSKALSQPQPSGEHTAATKLQKVASGYITRKHLGTAENWLLRYGNDIAISVTQQMTANNLRAELANKLGGIDPHRVVLHHVPTGRELVGDALIFQTHGHLEIEVVPEHDLVLDAMVEKYAHKTKHIQSHRLAEAMAQVDDYLSFIPQIVLIQAHTRGMLCRRQVTEMKIDRLVETRLKELRLPTPELSILHSPRALSTAVQVETVKVQKRLQKAMSDIHGGSVPQKAMSQAAFETSMRNLQEARKQYPPPLQTRIADLTTTIHDAAMKNFDPLQAKRQEVQSDAATAIQSIVRVALAKKLVSQLAKEKHSDEKTTDEKSSTQSAAESKPRHEEDDELKAPPPENKEADDKDESQDDDDAMTVEDFNEEKMDTPKPRPQTPQESFAAGKSRRDNAFELKREYDEEKEKLRAIKDDVASRISPYSTSVLQSTQRRNSRGTTLHNAR</sequence>
<evidence type="ECO:0000256" key="6">
    <source>
        <dbReference type="ARBA" id="ARBA00022679"/>
    </source>
</evidence>
<evidence type="ECO:0000256" key="4">
    <source>
        <dbReference type="ARBA" id="ARBA00012694"/>
    </source>
</evidence>
<evidence type="ECO:0000313" key="16">
    <source>
        <dbReference type="EMBL" id="KAF0725339.1"/>
    </source>
</evidence>
<dbReference type="InterPro" id="IPR000048">
    <property type="entry name" value="IQ_motif_EF-hand-BS"/>
</dbReference>
<dbReference type="InterPro" id="IPR013785">
    <property type="entry name" value="Aldolase_TIM"/>
</dbReference>
<evidence type="ECO:0000256" key="8">
    <source>
        <dbReference type="ARBA" id="ARBA00031111"/>
    </source>
</evidence>
<feature type="coiled-coil region" evidence="13">
    <location>
        <begin position="442"/>
        <end position="490"/>
    </location>
</feature>
<accession>A0A6G0WCZ7</accession>
<comment type="similarity">
    <text evidence="3">Belongs to the class-I DAHP synthase family.</text>
</comment>
<evidence type="ECO:0000256" key="3">
    <source>
        <dbReference type="ARBA" id="ARBA00007985"/>
    </source>
</evidence>
<feature type="coiled-coil region" evidence="13">
    <location>
        <begin position="694"/>
        <end position="721"/>
    </location>
</feature>
<feature type="compositionally biased region" description="Acidic residues" evidence="14">
    <location>
        <begin position="1219"/>
        <end position="1236"/>
    </location>
</feature>
<evidence type="ECO:0000256" key="10">
    <source>
        <dbReference type="ARBA" id="ARBA00032193"/>
    </source>
</evidence>
<dbReference type="GO" id="GO:0003849">
    <property type="term" value="F:3-deoxy-7-phosphoheptulonate synthase activity"/>
    <property type="evidence" value="ECO:0007669"/>
    <property type="project" value="UniProtKB-EC"/>
</dbReference>
<comment type="catalytic activity">
    <reaction evidence="11">
        <text>D-erythrose 4-phosphate + phosphoenolpyruvate + H2O = 7-phospho-2-dehydro-3-deoxy-D-arabino-heptonate + phosphate</text>
        <dbReference type="Rhea" id="RHEA:14717"/>
        <dbReference type="ChEBI" id="CHEBI:15377"/>
        <dbReference type="ChEBI" id="CHEBI:16897"/>
        <dbReference type="ChEBI" id="CHEBI:43474"/>
        <dbReference type="ChEBI" id="CHEBI:58394"/>
        <dbReference type="ChEBI" id="CHEBI:58702"/>
        <dbReference type="EC" id="2.5.1.54"/>
    </reaction>
</comment>
<name>A0A6G0WCZ7_9STRA</name>
<dbReference type="Proteomes" id="UP000481153">
    <property type="component" value="Unassembled WGS sequence"/>
</dbReference>
<feature type="domain" description="C2H2-type" evidence="15">
    <location>
        <begin position="516"/>
        <end position="544"/>
    </location>
</feature>
<gene>
    <name evidence="16" type="ORF">Ae201684_016112</name>
</gene>
<dbReference type="Gene3D" id="3.20.20.70">
    <property type="entry name" value="Aldolase class I"/>
    <property type="match status" value="1"/>
</dbReference>
<feature type="coiled-coil region" evidence="13">
    <location>
        <begin position="630"/>
        <end position="657"/>
    </location>
</feature>
<proteinExistence type="inferred from homology"/>
<dbReference type="EC" id="2.5.1.54" evidence="4"/>
<evidence type="ECO:0000256" key="9">
    <source>
        <dbReference type="ARBA" id="ARBA00031349"/>
    </source>
</evidence>
<evidence type="ECO:0000256" key="2">
    <source>
        <dbReference type="ARBA" id="ARBA00004688"/>
    </source>
</evidence>
<dbReference type="NCBIfam" id="TIGR00034">
    <property type="entry name" value="aroFGH"/>
    <property type="match status" value="1"/>
</dbReference>
<evidence type="ECO:0000256" key="1">
    <source>
        <dbReference type="ARBA" id="ARBA00003726"/>
    </source>
</evidence>
<comment type="function">
    <text evidence="1">Stereospecific condensation of phosphoenolpyruvate (PEP) and D-erythrose-4-phosphate (E4P) giving rise to 3-deoxy-D-arabino-heptulosonate-7-phosphate (DAHP).</text>
</comment>
<dbReference type="GO" id="GO:0009073">
    <property type="term" value="P:aromatic amino acid family biosynthetic process"/>
    <property type="evidence" value="ECO:0007669"/>
    <property type="project" value="UniProtKB-KW"/>
</dbReference>
<dbReference type="NCBIfam" id="NF009395">
    <property type="entry name" value="PRK12755.1"/>
    <property type="match status" value="1"/>
</dbReference>
<feature type="compositionally biased region" description="Basic and acidic residues" evidence="14">
    <location>
        <begin position="782"/>
        <end position="796"/>
    </location>
</feature>
<dbReference type="PANTHER" id="PTHR21225:SF12">
    <property type="entry name" value="PHOSPHO-2-DEHYDRO-3-DEOXYHEPTONATE ALDOLASE, TYROSINE-INHIBITED"/>
    <property type="match status" value="1"/>
</dbReference>
<keyword evidence="12" id="KW-0863">Zinc-finger</keyword>
<dbReference type="SUPFAM" id="SSF51569">
    <property type="entry name" value="Aldolase"/>
    <property type="match status" value="1"/>
</dbReference>
<keyword evidence="7" id="KW-0057">Aromatic amino acid biosynthesis</keyword>
<keyword evidence="5" id="KW-0028">Amino-acid biosynthesis</keyword>
<comment type="pathway">
    <text evidence="2">Metabolic intermediate biosynthesis; chorismate biosynthesis; chorismate from D-erythrose 4-phosphate and phosphoenolpyruvate: step 1/7.</text>
</comment>
<dbReference type="Pfam" id="PF00612">
    <property type="entry name" value="IQ"/>
    <property type="match status" value="1"/>
</dbReference>
<evidence type="ECO:0000256" key="14">
    <source>
        <dbReference type="SAM" id="MobiDB-lite"/>
    </source>
</evidence>
<dbReference type="InterPro" id="IPR013087">
    <property type="entry name" value="Znf_C2H2_type"/>
</dbReference>
<evidence type="ECO:0000259" key="15">
    <source>
        <dbReference type="PROSITE" id="PS50157"/>
    </source>
</evidence>
<feature type="compositionally biased region" description="Basic and acidic residues" evidence="14">
    <location>
        <begin position="1176"/>
        <end position="1189"/>
    </location>
</feature>
<keyword evidence="12" id="KW-0862">Zinc</keyword>
<keyword evidence="6" id="KW-0808">Transferase</keyword>
<organism evidence="16 17">
    <name type="scientific">Aphanomyces euteiches</name>
    <dbReference type="NCBI Taxonomy" id="100861"/>
    <lineage>
        <taxon>Eukaryota</taxon>
        <taxon>Sar</taxon>
        <taxon>Stramenopiles</taxon>
        <taxon>Oomycota</taxon>
        <taxon>Saprolegniomycetes</taxon>
        <taxon>Saprolegniales</taxon>
        <taxon>Verrucalvaceae</taxon>
        <taxon>Aphanomyces</taxon>
    </lineage>
</organism>
<dbReference type="InterPro" id="IPR006219">
    <property type="entry name" value="DAHP_synth_1"/>
</dbReference>
<dbReference type="EMBL" id="VJMJ01000243">
    <property type="protein sequence ID" value="KAF0725339.1"/>
    <property type="molecule type" value="Genomic_DNA"/>
</dbReference>
<feature type="region of interest" description="Disordered" evidence="14">
    <location>
        <begin position="1176"/>
        <end position="1314"/>
    </location>
</feature>
<evidence type="ECO:0000256" key="12">
    <source>
        <dbReference type="PROSITE-ProRule" id="PRU00042"/>
    </source>
</evidence>